<sequence length="96" mass="11430">EANTQDNKFFSLQSLEILDSSILIKQKNKAEKSKRDRPKIQICDDYSKGEDNDYKHYEVNCCYCNKKRWQHSKLLVMKAHLALYCKRSISDDIRKK</sequence>
<organism evidence="1 2">
    <name type="scientific">Racocetra persica</name>
    <dbReference type="NCBI Taxonomy" id="160502"/>
    <lineage>
        <taxon>Eukaryota</taxon>
        <taxon>Fungi</taxon>
        <taxon>Fungi incertae sedis</taxon>
        <taxon>Mucoromycota</taxon>
        <taxon>Glomeromycotina</taxon>
        <taxon>Glomeromycetes</taxon>
        <taxon>Diversisporales</taxon>
        <taxon>Gigasporaceae</taxon>
        <taxon>Racocetra</taxon>
    </lineage>
</organism>
<dbReference type="Proteomes" id="UP000789920">
    <property type="component" value="Unassembled WGS sequence"/>
</dbReference>
<feature type="non-terminal residue" evidence="1">
    <location>
        <position position="1"/>
    </location>
</feature>
<reference evidence="1" key="1">
    <citation type="submission" date="2021-06" db="EMBL/GenBank/DDBJ databases">
        <authorList>
            <person name="Kallberg Y."/>
            <person name="Tangrot J."/>
            <person name="Rosling A."/>
        </authorList>
    </citation>
    <scope>NUCLEOTIDE SEQUENCE</scope>
    <source>
        <strain evidence="1">MA461A</strain>
    </source>
</reference>
<proteinExistence type="predicted"/>
<protein>
    <submittedName>
        <fullName evidence="1">1876_t:CDS:1</fullName>
    </submittedName>
</protein>
<evidence type="ECO:0000313" key="1">
    <source>
        <dbReference type="EMBL" id="CAG8824749.1"/>
    </source>
</evidence>
<accession>A0ACA9S552</accession>
<keyword evidence="2" id="KW-1185">Reference proteome</keyword>
<comment type="caution">
    <text evidence="1">The sequence shown here is derived from an EMBL/GenBank/DDBJ whole genome shotgun (WGS) entry which is preliminary data.</text>
</comment>
<dbReference type="EMBL" id="CAJVQC010089415">
    <property type="protein sequence ID" value="CAG8824749.1"/>
    <property type="molecule type" value="Genomic_DNA"/>
</dbReference>
<feature type="non-terminal residue" evidence="1">
    <location>
        <position position="96"/>
    </location>
</feature>
<gene>
    <name evidence="1" type="ORF">RPERSI_LOCUS26321</name>
</gene>
<name>A0ACA9S552_9GLOM</name>
<evidence type="ECO:0000313" key="2">
    <source>
        <dbReference type="Proteomes" id="UP000789920"/>
    </source>
</evidence>